<dbReference type="AlphaFoldDB" id="A0AA38FKS8"/>
<dbReference type="Proteomes" id="UP000824469">
    <property type="component" value="Unassembled WGS sequence"/>
</dbReference>
<feature type="non-terminal residue" evidence="1">
    <location>
        <position position="64"/>
    </location>
</feature>
<dbReference type="EMBL" id="JAHRHJ020000008">
    <property type="protein sequence ID" value="KAH9305473.1"/>
    <property type="molecule type" value="Genomic_DNA"/>
</dbReference>
<sequence>SLIRVASMKLMHVSINEVEAQREALALVLGLQVPLQCGIRKMETEGDPTLLGTLYKQRLKRNTR</sequence>
<feature type="non-terminal residue" evidence="1">
    <location>
        <position position="1"/>
    </location>
</feature>
<keyword evidence="2" id="KW-1185">Reference proteome</keyword>
<comment type="caution">
    <text evidence="1">The sequence shown here is derived from an EMBL/GenBank/DDBJ whole genome shotgun (WGS) entry which is preliminary data.</text>
</comment>
<evidence type="ECO:0000313" key="2">
    <source>
        <dbReference type="Proteomes" id="UP000824469"/>
    </source>
</evidence>
<protein>
    <submittedName>
        <fullName evidence="1">Uncharacterized protein</fullName>
    </submittedName>
</protein>
<evidence type="ECO:0000313" key="1">
    <source>
        <dbReference type="EMBL" id="KAH9305473.1"/>
    </source>
</evidence>
<gene>
    <name evidence="1" type="ORF">KI387_009877</name>
</gene>
<reference evidence="1 2" key="1">
    <citation type="journal article" date="2021" name="Nat. Plants">
        <title>The Taxus genome provides insights into paclitaxel biosynthesis.</title>
        <authorList>
            <person name="Xiong X."/>
            <person name="Gou J."/>
            <person name="Liao Q."/>
            <person name="Li Y."/>
            <person name="Zhou Q."/>
            <person name="Bi G."/>
            <person name="Li C."/>
            <person name="Du R."/>
            <person name="Wang X."/>
            <person name="Sun T."/>
            <person name="Guo L."/>
            <person name="Liang H."/>
            <person name="Lu P."/>
            <person name="Wu Y."/>
            <person name="Zhang Z."/>
            <person name="Ro D.K."/>
            <person name="Shang Y."/>
            <person name="Huang S."/>
            <person name="Yan J."/>
        </authorList>
    </citation>
    <scope>NUCLEOTIDE SEQUENCE [LARGE SCALE GENOMIC DNA]</scope>
    <source>
        <strain evidence="1">Ta-2019</strain>
    </source>
</reference>
<organism evidence="1 2">
    <name type="scientific">Taxus chinensis</name>
    <name type="common">Chinese yew</name>
    <name type="synonym">Taxus wallichiana var. chinensis</name>
    <dbReference type="NCBI Taxonomy" id="29808"/>
    <lineage>
        <taxon>Eukaryota</taxon>
        <taxon>Viridiplantae</taxon>
        <taxon>Streptophyta</taxon>
        <taxon>Embryophyta</taxon>
        <taxon>Tracheophyta</taxon>
        <taxon>Spermatophyta</taxon>
        <taxon>Pinopsida</taxon>
        <taxon>Pinidae</taxon>
        <taxon>Conifers II</taxon>
        <taxon>Cupressales</taxon>
        <taxon>Taxaceae</taxon>
        <taxon>Taxus</taxon>
    </lineage>
</organism>
<accession>A0AA38FKS8</accession>
<name>A0AA38FKS8_TAXCH</name>
<proteinExistence type="predicted"/>